<feature type="transmembrane region" description="Helical" evidence="6">
    <location>
        <begin position="41"/>
        <end position="66"/>
    </location>
</feature>
<dbReference type="GO" id="GO:0015171">
    <property type="term" value="F:amino acid transmembrane transporter activity"/>
    <property type="evidence" value="ECO:0007669"/>
    <property type="project" value="TreeGrafter"/>
</dbReference>
<protein>
    <submittedName>
        <fullName evidence="7">Threonine/homoserine/homoserine lactone efflux protein</fullName>
    </submittedName>
</protein>
<reference evidence="7 8" key="1">
    <citation type="submission" date="2016-10" db="EMBL/GenBank/DDBJ databases">
        <authorList>
            <person name="de Groot N.N."/>
        </authorList>
    </citation>
    <scope>NUCLEOTIDE SEQUENCE [LARGE SCALE GENOMIC DNA]</scope>
    <source>
        <strain evidence="7 8">DSM 19073</strain>
    </source>
</reference>
<dbReference type="STRING" id="390807.SAMN04488095_0330"/>
<comment type="subcellular location">
    <subcellularLocation>
        <location evidence="1">Cell membrane</location>
        <topology evidence="1">Multi-pass membrane protein</topology>
    </subcellularLocation>
</comment>
<keyword evidence="4 6" id="KW-1133">Transmembrane helix</keyword>
<evidence type="ECO:0000256" key="6">
    <source>
        <dbReference type="SAM" id="Phobius"/>
    </source>
</evidence>
<keyword evidence="5 6" id="KW-0472">Membrane</keyword>
<proteinExistence type="predicted"/>
<feature type="transmembrane region" description="Helical" evidence="6">
    <location>
        <begin position="6"/>
        <end position="29"/>
    </location>
</feature>
<evidence type="ECO:0000256" key="1">
    <source>
        <dbReference type="ARBA" id="ARBA00004651"/>
    </source>
</evidence>
<dbReference type="InterPro" id="IPR001123">
    <property type="entry name" value="LeuE-type"/>
</dbReference>
<organism evidence="7 8">
    <name type="scientific">Jannaschia pohangensis</name>
    <dbReference type="NCBI Taxonomy" id="390807"/>
    <lineage>
        <taxon>Bacteria</taxon>
        <taxon>Pseudomonadati</taxon>
        <taxon>Pseudomonadota</taxon>
        <taxon>Alphaproteobacteria</taxon>
        <taxon>Rhodobacterales</taxon>
        <taxon>Roseobacteraceae</taxon>
        <taxon>Jannaschia</taxon>
    </lineage>
</organism>
<dbReference type="Pfam" id="PF01810">
    <property type="entry name" value="LysE"/>
    <property type="match status" value="1"/>
</dbReference>
<keyword evidence="2" id="KW-1003">Cell membrane</keyword>
<evidence type="ECO:0000256" key="2">
    <source>
        <dbReference type="ARBA" id="ARBA00022475"/>
    </source>
</evidence>
<dbReference type="PANTHER" id="PTHR30086">
    <property type="entry name" value="ARGININE EXPORTER PROTEIN ARGO"/>
    <property type="match status" value="1"/>
</dbReference>
<dbReference type="GO" id="GO:0005886">
    <property type="term" value="C:plasma membrane"/>
    <property type="evidence" value="ECO:0007669"/>
    <property type="project" value="UniProtKB-SubCell"/>
</dbReference>
<dbReference type="RefSeq" id="WP_245749083.1">
    <property type="nucleotide sequence ID" value="NZ_FORA01000001.1"/>
</dbReference>
<gene>
    <name evidence="7" type="ORF">SAMN04488095_0330</name>
</gene>
<evidence type="ECO:0000313" key="7">
    <source>
        <dbReference type="EMBL" id="SFI26914.1"/>
    </source>
</evidence>
<evidence type="ECO:0000256" key="3">
    <source>
        <dbReference type="ARBA" id="ARBA00022692"/>
    </source>
</evidence>
<sequence length="202" mass="21213">MLTATHLLAFNLALFFAVAAPGPAFLICVQASLRGGRGEGVMTGVGLGVMAGLWTLAALLGLATLFEVIPTAYTFLRIGGAVLVLVFAVLIWRGANDPPGAAPPVSRRRAFLNGFLLNLGNPKSILFAAGVLLVIFPPGLSAAEMALITVNQIVLEIVLYSALAYLMSRDRIRARYIALKPSLSRAMALVLGGLGLRLLITS</sequence>
<evidence type="ECO:0000256" key="4">
    <source>
        <dbReference type="ARBA" id="ARBA00022989"/>
    </source>
</evidence>
<dbReference type="Proteomes" id="UP000199110">
    <property type="component" value="Unassembled WGS sequence"/>
</dbReference>
<feature type="transmembrane region" description="Helical" evidence="6">
    <location>
        <begin position="183"/>
        <end position="200"/>
    </location>
</feature>
<keyword evidence="3 6" id="KW-0812">Transmembrane</keyword>
<dbReference type="PANTHER" id="PTHR30086:SF20">
    <property type="entry name" value="ARGININE EXPORTER PROTEIN ARGO-RELATED"/>
    <property type="match status" value="1"/>
</dbReference>
<evidence type="ECO:0000313" key="8">
    <source>
        <dbReference type="Proteomes" id="UP000199110"/>
    </source>
</evidence>
<name>A0A1I3GTY2_9RHOB</name>
<accession>A0A1I3GTY2</accession>
<keyword evidence="8" id="KW-1185">Reference proteome</keyword>
<feature type="transmembrane region" description="Helical" evidence="6">
    <location>
        <begin position="142"/>
        <end position="163"/>
    </location>
</feature>
<dbReference type="EMBL" id="FORA01000001">
    <property type="protein sequence ID" value="SFI26914.1"/>
    <property type="molecule type" value="Genomic_DNA"/>
</dbReference>
<evidence type="ECO:0000256" key="5">
    <source>
        <dbReference type="ARBA" id="ARBA00023136"/>
    </source>
</evidence>
<dbReference type="AlphaFoldDB" id="A0A1I3GTY2"/>
<feature type="transmembrane region" description="Helical" evidence="6">
    <location>
        <begin position="72"/>
        <end position="94"/>
    </location>
</feature>